<dbReference type="CTD" id="5828"/>
<dbReference type="OMA" id="WHGLMEL"/>
<dbReference type="InterPro" id="IPR013083">
    <property type="entry name" value="Znf_RING/FYVE/PHD"/>
</dbReference>
<evidence type="ECO:0000256" key="3">
    <source>
        <dbReference type="ARBA" id="ARBA00008704"/>
    </source>
</evidence>
<feature type="transmembrane region" description="Helical" evidence="19">
    <location>
        <begin position="174"/>
        <end position="195"/>
    </location>
</feature>
<evidence type="ECO:0000313" key="22">
    <source>
        <dbReference type="Proteomes" id="UP000682892"/>
    </source>
</evidence>
<comment type="catalytic activity">
    <reaction evidence="16">
        <text>[E2 ubiquitin-conjugating enzyme]-S-ubiquitinyl-L-cysteine + [acceptor protein]-L-cysteine = [E2 ubiquitin-conjugating enzyme]-L-cysteine + [acceptor protein]-S-ubiquitinyl-L-cysteine.</text>
        <dbReference type="EC" id="2.3.2.36"/>
    </reaction>
</comment>
<keyword evidence="9" id="KW-0833">Ubl conjugation pathway</keyword>
<evidence type="ECO:0000256" key="12">
    <source>
        <dbReference type="ARBA" id="ARBA00022989"/>
    </source>
</evidence>
<evidence type="ECO:0000256" key="10">
    <source>
        <dbReference type="ARBA" id="ARBA00022833"/>
    </source>
</evidence>
<evidence type="ECO:0000256" key="1">
    <source>
        <dbReference type="ARBA" id="ARBA00004585"/>
    </source>
</evidence>
<dbReference type="EMBL" id="CH477343">
    <property type="protein sequence ID" value="EAT43046.1"/>
    <property type="molecule type" value="Genomic_DNA"/>
</dbReference>
<sequence length="276" mass="31773">MKTNFVPRVNQLDSIQLDNEIVNILKEQVYSILRNLPPGLLSRFQPEINLLTNSALWNFSIRKSFATFGQQMLSISYEKEQLGSGKLKAHYALTVALAYLKELIQFRLTGVTFLQRMITIVENCLTCLNFINFFRFLRTGRKPSLVDFILRLDHRSIDGAKRRTIGYSYMTRELIWAGFMELLGFTIPIVNYHALKRRLRNMLKLESGSREAKKIELETGSRCVYCNERVTLPHHMGCGHVFCYYCLQGNLLADSGFQCNVCDFKSGIFERVVTAG</sequence>
<dbReference type="InterPro" id="IPR006845">
    <property type="entry name" value="Pex_N"/>
</dbReference>
<evidence type="ECO:0000256" key="5">
    <source>
        <dbReference type="ARBA" id="ARBA00022679"/>
    </source>
</evidence>
<dbReference type="KEGG" id="aag:5566535"/>
<evidence type="ECO:0000256" key="2">
    <source>
        <dbReference type="ARBA" id="ARBA00004906"/>
    </source>
</evidence>
<dbReference type="PANTHER" id="PTHR48178:SF1">
    <property type="entry name" value="PEROXISOME BIOGENESIS FACTOR 2"/>
    <property type="match status" value="1"/>
</dbReference>
<evidence type="ECO:0000256" key="13">
    <source>
        <dbReference type="ARBA" id="ARBA00023136"/>
    </source>
</evidence>
<keyword evidence="4" id="KW-0813">Transport</keyword>
<evidence type="ECO:0000256" key="11">
    <source>
        <dbReference type="ARBA" id="ARBA00022927"/>
    </source>
</evidence>
<evidence type="ECO:0000256" key="4">
    <source>
        <dbReference type="ARBA" id="ARBA00022448"/>
    </source>
</evidence>
<evidence type="ECO:0000256" key="17">
    <source>
        <dbReference type="ARBA" id="ARBA00034523"/>
    </source>
</evidence>
<keyword evidence="6 19" id="KW-0812">Transmembrane</keyword>
<evidence type="ECO:0000256" key="15">
    <source>
        <dbReference type="ARBA" id="ARBA00032511"/>
    </source>
</evidence>
<evidence type="ECO:0000256" key="19">
    <source>
        <dbReference type="SAM" id="Phobius"/>
    </source>
</evidence>
<dbReference type="PROSITE" id="PS00518">
    <property type="entry name" value="ZF_RING_1"/>
    <property type="match status" value="1"/>
</dbReference>
<dbReference type="InterPro" id="IPR017907">
    <property type="entry name" value="Znf_RING_CS"/>
</dbReference>
<comment type="similarity">
    <text evidence="3">Belongs to the pex2/pex10/pex12 family.</text>
</comment>
<feature type="domain" description="RING-type" evidence="20">
    <location>
        <begin position="223"/>
        <end position="263"/>
    </location>
</feature>
<keyword evidence="7" id="KW-0479">Metal-binding</keyword>
<gene>
    <name evidence="21" type="ORF">AaeL_AAEL005470</name>
</gene>
<reference evidence="21" key="3">
    <citation type="submission" date="2012-09" db="EMBL/GenBank/DDBJ databases">
        <authorList>
            <consortium name="VectorBase"/>
        </authorList>
    </citation>
    <scope>NUCLEOTIDE SEQUENCE</scope>
    <source>
        <strain evidence="21">Liverpool</strain>
    </source>
</reference>
<name>A0A1S4FAL6_AEDAE</name>
<keyword evidence="11" id="KW-0653">Protein transport</keyword>
<keyword evidence="14" id="KW-0576">Peroxisome</keyword>
<organism evidence="21 22">
    <name type="scientific">Aedes aegypti</name>
    <name type="common">Yellowfever mosquito</name>
    <name type="synonym">Culex aegypti</name>
    <dbReference type="NCBI Taxonomy" id="7159"/>
    <lineage>
        <taxon>Eukaryota</taxon>
        <taxon>Metazoa</taxon>
        <taxon>Ecdysozoa</taxon>
        <taxon>Arthropoda</taxon>
        <taxon>Hexapoda</taxon>
        <taxon>Insecta</taxon>
        <taxon>Pterygota</taxon>
        <taxon>Neoptera</taxon>
        <taxon>Endopterygota</taxon>
        <taxon>Diptera</taxon>
        <taxon>Nematocera</taxon>
        <taxon>Culicoidea</taxon>
        <taxon>Culicidae</taxon>
        <taxon>Culicinae</taxon>
        <taxon>Aedini</taxon>
        <taxon>Aedes</taxon>
        <taxon>Stegomyia</taxon>
    </lineage>
</organism>
<evidence type="ECO:0000256" key="14">
    <source>
        <dbReference type="ARBA" id="ARBA00023140"/>
    </source>
</evidence>
<protein>
    <recommendedName>
        <fullName evidence="17">RING-type E3 ubiquitin transferase (cysteine targeting)</fullName>
        <ecNumber evidence="17">2.3.2.36</ecNumber>
    </recommendedName>
    <alternativeName>
        <fullName evidence="15">Peroxin-2</fullName>
    </alternativeName>
</protein>
<dbReference type="PANTHER" id="PTHR48178">
    <property type="entry name" value="PEROXISOME BIOGENESIS FACTOR 2"/>
    <property type="match status" value="1"/>
</dbReference>
<evidence type="ECO:0000256" key="6">
    <source>
        <dbReference type="ARBA" id="ARBA00022692"/>
    </source>
</evidence>
<dbReference type="OrthoDB" id="1701437at2759"/>
<dbReference type="PROSITE" id="PS50089">
    <property type="entry name" value="ZF_RING_2"/>
    <property type="match status" value="1"/>
</dbReference>
<dbReference type="Proteomes" id="UP000682892">
    <property type="component" value="Unassembled WGS sequence"/>
</dbReference>
<keyword evidence="12 19" id="KW-1133">Transmembrane helix</keyword>
<evidence type="ECO:0000256" key="18">
    <source>
        <dbReference type="PROSITE-ProRule" id="PRU00175"/>
    </source>
</evidence>
<dbReference type="HOGENOM" id="CLU_024591_3_1_1"/>
<dbReference type="InterPro" id="IPR025654">
    <property type="entry name" value="PEX2/10"/>
</dbReference>
<dbReference type="GO" id="GO:0005778">
    <property type="term" value="C:peroxisomal membrane"/>
    <property type="evidence" value="ECO:0007669"/>
    <property type="project" value="UniProtKB-SubCell"/>
</dbReference>
<dbReference type="SUPFAM" id="SSF57850">
    <property type="entry name" value="RING/U-box"/>
    <property type="match status" value="1"/>
</dbReference>
<dbReference type="GO" id="GO:0016558">
    <property type="term" value="P:protein import into peroxisome matrix"/>
    <property type="evidence" value="ECO:0007669"/>
    <property type="project" value="InterPro"/>
</dbReference>
<dbReference type="EC" id="2.3.2.36" evidence="17"/>
<dbReference type="Pfam" id="PF04757">
    <property type="entry name" value="Pex2_Pex12"/>
    <property type="match status" value="1"/>
</dbReference>
<evidence type="ECO:0000256" key="16">
    <source>
        <dbReference type="ARBA" id="ARBA00034438"/>
    </source>
</evidence>
<dbReference type="InterPro" id="IPR001841">
    <property type="entry name" value="Znf_RING"/>
</dbReference>
<reference evidence="21" key="1">
    <citation type="submission" date="2005-10" db="EMBL/GenBank/DDBJ databases">
        <authorList>
            <person name="Loftus B.J."/>
            <person name="Nene V.M."/>
            <person name="Hannick L.I."/>
            <person name="Bidwell S."/>
            <person name="Haas B."/>
            <person name="Amedeo P."/>
            <person name="Orvis J."/>
            <person name="Wortman J.R."/>
            <person name="White O.R."/>
            <person name="Salzberg S."/>
            <person name="Shumway M."/>
            <person name="Koo H."/>
            <person name="Zhao Y."/>
            <person name="Holmes M."/>
            <person name="Miller J."/>
            <person name="Schatz M."/>
            <person name="Pop M."/>
            <person name="Pai G."/>
            <person name="Utterback T."/>
            <person name="Rogers Y.-H."/>
            <person name="Kravitz S."/>
            <person name="Fraser C.M."/>
        </authorList>
    </citation>
    <scope>NUCLEOTIDE SEQUENCE</scope>
    <source>
        <strain evidence="21">Liverpool</strain>
    </source>
</reference>
<dbReference type="AlphaFoldDB" id="A0A1S4FAL6"/>
<keyword evidence="8 18" id="KW-0863">Zinc-finger</keyword>
<evidence type="ECO:0000256" key="7">
    <source>
        <dbReference type="ARBA" id="ARBA00022723"/>
    </source>
</evidence>
<evidence type="ECO:0000259" key="20">
    <source>
        <dbReference type="PROSITE" id="PS50089"/>
    </source>
</evidence>
<accession>A0A1S4FAL6</accession>
<keyword evidence="5" id="KW-0808">Transferase</keyword>
<evidence type="ECO:0000313" key="21">
    <source>
        <dbReference type="EMBL" id="EAT43046.1"/>
    </source>
</evidence>
<proteinExistence type="inferred from homology"/>
<keyword evidence="10" id="KW-0862">Zinc</keyword>
<keyword evidence="13 19" id="KW-0472">Membrane</keyword>
<comment type="subcellular location">
    <subcellularLocation>
        <location evidence="1">Peroxisome membrane</location>
        <topology evidence="1">Multi-pass membrane protein</topology>
    </subcellularLocation>
</comment>
<evidence type="ECO:0000256" key="8">
    <source>
        <dbReference type="ARBA" id="ARBA00022771"/>
    </source>
</evidence>
<reference evidence="21" key="2">
    <citation type="journal article" date="2007" name="Science">
        <title>Genome sequence of Aedes aegypti, a major arbovirus vector.</title>
        <authorList>
            <person name="Nene V."/>
            <person name="Wortman J.R."/>
            <person name="Lawson D."/>
            <person name="Haas B."/>
            <person name="Kodira C."/>
            <person name="Tu Z.J."/>
            <person name="Loftus B."/>
            <person name="Xi Z."/>
            <person name="Megy K."/>
            <person name="Grabherr M."/>
            <person name="Ren Q."/>
            <person name="Zdobnov E.M."/>
            <person name="Lobo N.F."/>
            <person name="Campbell K.S."/>
            <person name="Brown S.E."/>
            <person name="Bonaldo M.F."/>
            <person name="Zhu J."/>
            <person name="Sinkins S.P."/>
            <person name="Hogenkamp D.G."/>
            <person name="Amedeo P."/>
            <person name="Arensburger P."/>
            <person name="Atkinson P.W."/>
            <person name="Bidwell S."/>
            <person name="Biedler J."/>
            <person name="Birney E."/>
            <person name="Bruggner R.V."/>
            <person name="Costas J."/>
            <person name="Coy M.R."/>
            <person name="Crabtree J."/>
            <person name="Crawford M."/>
            <person name="Debruyn B."/>
            <person name="Decaprio D."/>
            <person name="Eiglmeier K."/>
            <person name="Eisenstadt E."/>
            <person name="El-Dorry H."/>
            <person name="Gelbart W.M."/>
            <person name="Gomes S.L."/>
            <person name="Hammond M."/>
            <person name="Hannick L.I."/>
            <person name="Hogan J.R."/>
            <person name="Holmes M.H."/>
            <person name="Jaffe D."/>
            <person name="Johnston J.S."/>
            <person name="Kennedy R.C."/>
            <person name="Koo H."/>
            <person name="Kravitz S."/>
            <person name="Kriventseva E.V."/>
            <person name="Kulp D."/>
            <person name="Labutti K."/>
            <person name="Lee E."/>
            <person name="Li S."/>
            <person name="Lovin D.D."/>
            <person name="Mao C."/>
            <person name="Mauceli E."/>
            <person name="Menck C.F."/>
            <person name="Miller J.R."/>
            <person name="Montgomery P."/>
            <person name="Mori A."/>
            <person name="Nascimento A.L."/>
            <person name="Naveira H.F."/>
            <person name="Nusbaum C."/>
            <person name="O'leary S."/>
            <person name="Orvis J."/>
            <person name="Pertea M."/>
            <person name="Quesneville H."/>
            <person name="Reidenbach K.R."/>
            <person name="Rogers Y.H."/>
            <person name="Roth C.W."/>
            <person name="Schneider J.R."/>
            <person name="Schatz M."/>
            <person name="Shumway M."/>
            <person name="Stanke M."/>
            <person name="Stinson E.O."/>
            <person name="Tubio J.M."/>
            <person name="Vanzee J.P."/>
            <person name="Verjovski-Almeida S."/>
            <person name="Werner D."/>
            <person name="White O."/>
            <person name="Wyder S."/>
            <person name="Zeng Q."/>
            <person name="Zhao Q."/>
            <person name="Zhao Y."/>
            <person name="Hill C.A."/>
            <person name="Raikhel A.S."/>
            <person name="Soares M.B."/>
            <person name="Knudson D.L."/>
            <person name="Lee N.H."/>
            <person name="Galagan J."/>
            <person name="Salzberg S.L."/>
            <person name="Paulsen I.T."/>
            <person name="Dimopoulos G."/>
            <person name="Collins F.H."/>
            <person name="Birren B."/>
            <person name="Fraser-Liggett C.M."/>
            <person name="Severson D.W."/>
        </authorList>
    </citation>
    <scope>NUCLEOTIDE SEQUENCE [LARGE SCALE GENOMIC DNA]</scope>
    <source>
        <strain evidence="21">Liverpool</strain>
    </source>
</reference>
<evidence type="ECO:0000256" key="9">
    <source>
        <dbReference type="ARBA" id="ARBA00022786"/>
    </source>
</evidence>
<dbReference type="Gene3D" id="3.30.40.10">
    <property type="entry name" value="Zinc/RING finger domain, C3HC4 (zinc finger)"/>
    <property type="match status" value="1"/>
</dbReference>
<dbReference type="GO" id="GO:0061630">
    <property type="term" value="F:ubiquitin protein ligase activity"/>
    <property type="evidence" value="ECO:0007669"/>
    <property type="project" value="UniProtKB-EC"/>
</dbReference>
<comment type="pathway">
    <text evidence="2">Protein modification; protein ubiquitination.</text>
</comment>
<dbReference type="GO" id="GO:0008270">
    <property type="term" value="F:zinc ion binding"/>
    <property type="evidence" value="ECO:0007669"/>
    <property type="project" value="UniProtKB-KW"/>
</dbReference>